<dbReference type="Pfam" id="PF24855">
    <property type="entry name" value="DUF7729"/>
    <property type="match status" value="1"/>
</dbReference>
<dbReference type="Proteomes" id="UP000033540">
    <property type="component" value="Unassembled WGS sequence"/>
</dbReference>
<dbReference type="OrthoDB" id="2564812at2759"/>
<feature type="domain" description="DUF7729" evidence="2">
    <location>
        <begin position="148"/>
        <end position="353"/>
    </location>
</feature>
<evidence type="ECO:0000256" key="1">
    <source>
        <dbReference type="SAM" id="MobiDB-lite"/>
    </source>
</evidence>
<reference evidence="3 4" key="1">
    <citation type="submission" date="2015-02" db="EMBL/GenBank/DDBJ databases">
        <title>Draft genome sequence of Aspergillus parasiticus SU-1.</title>
        <authorList>
            <person name="Yu J."/>
            <person name="Fedorova N."/>
            <person name="Yin Y."/>
            <person name="Losada L."/>
            <person name="Zafar N."/>
            <person name="Taujale R."/>
            <person name="Ehrlich K.C."/>
            <person name="Bhatnagar D."/>
            <person name="Cleveland T.E."/>
            <person name="Bennett J.W."/>
            <person name="Nierman W.C."/>
        </authorList>
    </citation>
    <scope>NUCLEOTIDE SEQUENCE [LARGE SCALE GENOMIC DNA]</scope>
    <source>
        <strain evidence="4">ATCC 56775 / NRRL 5862 / SRRC 143 / SU-1</strain>
    </source>
</reference>
<proteinExistence type="predicted"/>
<dbReference type="EMBL" id="JZEE01000643">
    <property type="protein sequence ID" value="KJK62136.1"/>
    <property type="molecule type" value="Genomic_DNA"/>
</dbReference>
<feature type="compositionally biased region" description="Low complexity" evidence="1">
    <location>
        <begin position="133"/>
        <end position="146"/>
    </location>
</feature>
<dbReference type="PANTHER" id="PTHR39460:SF1">
    <property type="entry name" value="C6 TRANSCRIPTION FACTOR"/>
    <property type="match status" value="1"/>
</dbReference>
<name>A0A0F0I4N2_ASPPU</name>
<gene>
    <name evidence="3" type="ORF">P875_00086339</name>
</gene>
<feature type="compositionally biased region" description="Polar residues" evidence="1">
    <location>
        <begin position="122"/>
        <end position="132"/>
    </location>
</feature>
<protein>
    <recommendedName>
        <fullName evidence="2">DUF7729 domain-containing protein</fullName>
    </recommendedName>
</protein>
<organism evidence="3 4">
    <name type="scientific">Aspergillus parasiticus (strain ATCC 56775 / NRRL 5862 / SRRC 143 / SU-1)</name>
    <dbReference type="NCBI Taxonomy" id="1403190"/>
    <lineage>
        <taxon>Eukaryota</taxon>
        <taxon>Fungi</taxon>
        <taxon>Dikarya</taxon>
        <taxon>Ascomycota</taxon>
        <taxon>Pezizomycotina</taxon>
        <taxon>Eurotiomycetes</taxon>
        <taxon>Eurotiomycetidae</taxon>
        <taxon>Eurotiales</taxon>
        <taxon>Aspergillaceae</taxon>
        <taxon>Aspergillus</taxon>
        <taxon>Aspergillus subgen. Circumdati</taxon>
    </lineage>
</organism>
<evidence type="ECO:0000259" key="2">
    <source>
        <dbReference type="Pfam" id="PF24855"/>
    </source>
</evidence>
<feature type="region of interest" description="Disordered" evidence="1">
    <location>
        <begin position="115"/>
        <end position="156"/>
    </location>
</feature>
<comment type="caution">
    <text evidence="3">The sequence shown here is derived from an EMBL/GenBank/DDBJ whole genome shotgun (WGS) entry which is preliminary data.</text>
</comment>
<feature type="compositionally biased region" description="Polar residues" evidence="1">
    <location>
        <begin position="147"/>
        <end position="156"/>
    </location>
</feature>
<sequence length="393" mass="42491">MKSRLNAIVRVSESRIMQISNMHSRRRNQLPSLRQLLLTVIAVPSVVASVIPSAVRTDLDSMNALDLPLSGEIVSDDLQDVSHSPLKERAAWDPVQLDSSPEEAHATHSPIVLAPENEQDDNNNAQPALSQRSTSSSSSSSSSTSSETPTPFDTNLSTNFTSDSCPKFFKSFLSDTKFTNCYAISMLLRDSSSFFQTLKSAPATSHLLDLSCAADVDQCSSLMTDLASRITKSDACGKDYELGNPVVTDAYTDMIIYEPMYRASCLKNPSTGDYCFVDAATNSSNPSDYDVYFIPYGSAITNAPYPTCNKCVQASMDIFGEWAQKRGQPLAHSYLPSARSINSKCGVSFTNANITVAGDGESSSATWSGRRPDGFLTAWVVALSVGVSLWGLV</sequence>
<dbReference type="PANTHER" id="PTHR39460">
    <property type="entry name" value="EXPRESSED PROTEIN"/>
    <property type="match status" value="1"/>
</dbReference>
<dbReference type="InterPro" id="IPR056146">
    <property type="entry name" value="DUF7729"/>
</dbReference>
<accession>A0A0F0I4N2</accession>
<evidence type="ECO:0000313" key="4">
    <source>
        <dbReference type="Proteomes" id="UP000033540"/>
    </source>
</evidence>
<evidence type="ECO:0000313" key="3">
    <source>
        <dbReference type="EMBL" id="KJK62136.1"/>
    </source>
</evidence>
<dbReference type="AlphaFoldDB" id="A0A0F0I4N2"/>